<dbReference type="InterPro" id="IPR024064">
    <property type="entry name" value="FdhE-like_sf"/>
</dbReference>
<dbReference type="CDD" id="cd16341">
    <property type="entry name" value="FdhE"/>
    <property type="match status" value="1"/>
</dbReference>
<reference evidence="1 2" key="2">
    <citation type="journal article" date="2015" name="Biomed. Res. Int.">
        <title>Effects of Arsenite Resistance on the Growth and Functional Gene Expression of Leptospirillum ferriphilum and Acidithiobacillus thiooxidans in Pure Culture and Coculture.</title>
        <authorList>
            <person name="Jiang H."/>
            <person name="Liang Y."/>
            <person name="Yin H."/>
            <person name="Xiao Y."/>
            <person name="Guo X."/>
            <person name="Xu Y."/>
            <person name="Hu Q."/>
            <person name="Liu H."/>
            <person name="Liu X."/>
        </authorList>
    </citation>
    <scope>NUCLEOTIDE SEQUENCE [LARGE SCALE GENOMIC DNA]</scope>
    <source>
        <strain evidence="1 2">YSK</strain>
    </source>
</reference>
<evidence type="ECO:0000313" key="1">
    <source>
        <dbReference type="EMBL" id="AIA30443.1"/>
    </source>
</evidence>
<dbReference type="KEGG" id="lfp:Y981_05685"/>
<dbReference type="Gene3D" id="3.90.1670.10">
    <property type="entry name" value="FdhE-like domain"/>
    <property type="match status" value="1"/>
</dbReference>
<name>A0A059XUC7_9BACT</name>
<dbReference type="GO" id="GO:0008199">
    <property type="term" value="F:ferric iron binding"/>
    <property type="evidence" value="ECO:0007669"/>
    <property type="project" value="TreeGrafter"/>
</dbReference>
<dbReference type="InterPro" id="IPR006452">
    <property type="entry name" value="Formate_DH_accessory"/>
</dbReference>
<proteinExistence type="predicted"/>
<dbReference type="GO" id="GO:0051604">
    <property type="term" value="P:protein maturation"/>
    <property type="evidence" value="ECO:0007669"/>
    <property type="project" value="TreeGrafter"/>
</dbReference>
<dbReference type="AlphaFoldDB" id="A0A059XUC7"/>
<dbReference type="OrthoDB" id="9811074at2"/>
<dbReference type="PANTHER" id="PTHR37689:SF1">
    <property type="entry name" value="PROTEIN FDHE"/>
    <property type="match status" value="1"/>
</dbReference>
<accession>A0A059XUC7</accession>
<organism evidence="1 2">
    <name type="scientific">Leptospirillum ferriphilum YSK</name>
    <dbReference type="NCBI Taxonomy" id="1441628"/>
    <lineage>
        <taxon>Bacteria</taxon>
        <taxon>Pseudomonadati</taxon>
        <taxon>Nitrospirota</taxon>
        <taxon>Nitrospiria</taxon>
        <taxon>Nitrospirales</taxon>
        <taxon>Nitrospiraceae</taxon>
        <taxon>Leptospirillum</taxon>
    </lineage>
</organism>
<reference evidence="2" key="1">
    <citation type="submission" date="2014-02" db="EMBL/GenBank/DDBJ databases">
        <title>Complete genome sequence and comparative genomic analysis of the nitrogen-fixing bacterium Leptospirillum ferriphilum YSK.</title>
        <authorList>
            <person name="Guo X."/>
            <person name="Yin H."/>
            <person name="Liang Y."/>
            <person name="Hu Q."/>
            <person name="Ma L."/>
            <person name="Xiao Y."/>
            <person name="Zhang X."/>
            <person name="Qiu G."/>
            <person name="Liu X."/>
        </authorList>
    </citation>
    <scope>NUCLEOTIDE SEQUENCE [LARGE SCALE GENOMIC DNA]</scope>
    <source>
        <strain evidence="2">YSK</strain>
    </source>
</reference>
<evidence type="ECO:0000313" key="2">
    <source>
        <dbReference type="Proteomes" id="UP000027059"/>
    </source>
</evidence>
<gene>
    <name evidence="1" type="ORF">Y981_05685</name>
</gene>
<keyword evidence="2" id="KW-1185">Reference proteome</keyword>
<dbReference type="Proteomes" id="UP000027059">
    <property type="component" value="Chromosome"/>
</dbReference>
<protein>
    <submittedName>
        <fullName evidence="1">Formate dehydrogenase</fullName>
    </submittedName>
</protein>
<dbReference type="GO" id="GO:0005829">
    <property type="term" value="C:cytosol"/>
    <property type="evidence" value="ECO:0007669"/>
    <property type="project" value="TreeGrafter"/>
</dbReference>
<sequence>MALTREQQLAAHIRARPHLREIFQFQQKIEEIWHASTPDDFLPAVDLRDQTVRERHRAGRALLDRESFSRLEFSSSGTQFRKILTVMRQGGGEKEVLAQRISSYLRVSGRSEPWLIRTILSRDDAYLDQVSREMEVPGPLLMHLIKLTLRISFERLHETLRTLLGGSLDWDFPLCPVCGGSPALGQALSEGRRRYFCFFCSFSWMSRPSDGCPACGLDDPDRVNLMYKHPEENQGFLACEGCQSYIKIVDQRSENEVLNPDIQEILGIHLDMAAQEMGFRPMGQPPERFETIIRPGYDTPRP</sequence>
<dbReference type="EMBL" id="CP007243">
    <property type="protein sequence ID" value="AIA30443.1"/>
    <property type="molecule type" value="Genomic_DNA"/>
</dbReference>
<dbReference type="RefSeq" id="WP_014960918.1">
    <property type="nucleotide sequence ID" value="NZ_CP007243.1"/>
</dbReference>
<dbReference type="PANTHER" id="PTHR37689">
    <property type="entry name" value="PROTEIN FDHE"/>
    <property type="match status" value="1"/>
</dbReference>
<dbReference type="SUPFAM" id="SSF144020">
    <property type="entry name" value="FdhE-like"/>
    <property type="match status" value="1"/>
</dbReference>
<dbReference type="HOGENOM" id="CLU_920699_0_0_0"/>